<dbReference type="STRING" id="153721.MYP_3459"/>
<evidence type="ECO:0000313" key="1">
    <source>
        <dbReference type="EMBL" id="GAL86230.1"/>
    </source>
</evidence>
<keyword evidence="2" id="KW-1185">Reference proteome</keyword>
<proteinExistence type="predicted"/>
<name>A0A098LH28_9BACT</name>
<accession>A0A098LH28</accession>
<sequence>MLDPDKKVEKDKAKYSYVYQSSQHPIHFENEGGEYIEAEPNRSEAANGVIHYINNK</sequence>
<dbReference type="OrthoDB" id="9882698at2"/>
<organism evidence="1 2">
    <name type="scientific">Sporocytophaga myxococcoides</name>
    <dbReference type="NCBI Taxonomy" id="153721"/>
    <lineage>
        <taxon>Bacteria</taxon>
        <taxon>Pseudomonadati</taxon>
        <taxon>Bacteroidota</taxon>
        <taxon>Cytophagia</taxon>
        <taxon>Cytophagales</taxon>
        <taxon>Cytophagaceae</taxon>
        <taxon>Sporocytophaga</taxon>
    </lineage>
</organism>
<dbReference type="AlphaFoldDB" id="A0A098LH28"/>
<gene>
    <name evidence="1" type="ORF">MYP_3459</name>
</gene>
<dbReference type="EMBL" id="BBLT01000007">
    <property type="protein sequence ID" value="GAL86230.1"/>
    <property type="molecule type" value="Genomic_DNA"/>
</dbReference>
<evidence type="ECO:0000313" key="2">
    <source>
        <dbReference type="Proteomes" id="UP000030185"/>
    </source>
</evidence>
<dbReference type="Proteomes" id="UP000030185">
    <property type="component" value="Unassembled WGS sequence"/>
</dbReference>
<reference evidence="1 2" key="1">
    <citation type="submission" date="2014-09" db="EMBL/GenBank/DDBJ databases">
        <title>Sporocytophaga myxococcoides PG-01 genome sequencing.</title>
        <authorList>
            <person name="Liu L."/>
            <person name="Gao P.J."/>
            <person name="Chen G.J."/>
            <person name="Wang L.S."/>
        </authorList>
    </citation>
    <scope>NUCLEOTIDE SEQUENCE [LARGE SCALE GENOMIC DNA]</scope>
    <source>
        <strain evidence="1 2">PG-01</strain>
    </source>
</reference>
<comment type="caution">
    <text evidence="1">The sequence shown here is derived from an EMBL/GenBank/DDBJ whole genome shotgun (WGS) entry which is preliminary data.</text>
</comment>
<protein>
    <submittedName>
        <fullName evidence="1">Uncharacterized protein</fullName>
    </submittedName>
</protein>
<dbReference type="RefSeq" id="WP_156140690.1">
    <property type="nucleotide sequence ID" value="NZ_BBLT01000007.1"/>
</dbReference>